<name>A0ABV7UZQ8_9GAMM</name>
<keyword evidence="3" id="KW-1185">Reference proteome</keyword>
<dbReference type="EMBL" id="JBHRYF010000014">
    <property type="protein sequence ID" value="MFC3661324.1"/>
    <property type="molecule type" value="Genomic_DNA"/>
</dbReference>
<evidence type="ECO:0000313" key="3">
    <source>
        <dbReference type="Proteomes" id="UP001595724"/>
    </source>
</evidence>
<gene>
    <name evidence="2" type="ORF">ACFOM9_14775</name>
</gene>
<evidence type="ECO:0000256" key="1">
    <source>
        <dbReference type="SAM" id="SignalP"/>
    </source>
</evidence>
<proteinExistence type="predicted"/>
<comment type="caution">
    <text evidence="2">The sequence shown here is derived from an EMBL/GenBank/DDBJ whole genome shotgun (WGS) entry which is preliminary data.</text>
</comment>
<reference evidence="3" key="1">
    <citation type="journal article" date="2019" name="Int. J. Syst. Evol. Microbiol.">
        <title>The Global Catalogue of Microorganisms (GCM) 10K type strain sequencing project: providing services to taxonomists for standard genome sequencing and annotation.</title>
        <authorList>
            <consortium name="The Broad Institute Genomics Platform"/>
            <consortium name="The Broad Institute Genome Sequencing Center for Infectious Disease"/>
            <person name="Wu L."/>
            <person name="Ma J."/>
        </authorList>
    </citation>
    <scope>NUCLEOTIDE SEQUENCE [LARGE SCALE GENOMIC DNA]</scope>
    <source>
        <strain evidence="3">KCTC 42211</strain>
    </source>
</reference>
<feature type="signal peptide" evidence="1">
    <location>
        <begin position="1"/>
        <end position="22"/>
    </location>
</feature>
<feature type="chain" id="PRO_5047145626" evidence="1">
    <location>
        <begin position="23"/>
        <end position="47"/>
    </location>
</feature>
<protein>
    <submittedName>
        <fullName evidence="2">Uncharacterized protein</fullName>
    </submittedName>
</protein>
<keyword evidence="1" id="KW-0732">Signal</keyword>
<dbReference type="RefSeq" id="WP_386712533.1">
    <property type="nucleotide sequence ID" value="NZ_JBHRYF010000014.1"/>
</dbReference>
<dbReference type="Proteomes" id="UP001595724">
    <property type="component" value="Unassembled WGS sequence"/>
</dbReference>
<organism evidence="2 3">
    <name type="scientific">Luteimonas notoginsengisoli</name>
    <dbReference type="NCBI Taxonomy" id="1578200"/>
    <lineage>
        <taxon>Bacteria</taxon>
        <taxon>Pseudomonadati</taxon>
        <taxon>Pseudomonadota</taxon>
        <taxon>Gammaproteobacteria</taxon>
        <taxon>Lysobacterales</taxon>
        <taxon>Lysobacteraceae</taxon>
        <taxon>Luteimonas</taxon>
    </lineage>
</organism>
<evidence type="ECO:0000313" key="2">
    <source>
        <dbReference type="EMBL" id="MFC3661324.1"/>
    </source>
</evidence>
<sequence>MKHVTVRILCVIALVTAAIAMAGFASTRSDAGAVQPESQPFSMMTPF</sequence>
<accession>A0ABV7UZQ8</accession>